<evidence type="ECO:0000313" key="3">
    <source>
        <dbReference type="Proteomes" id="UP000007037"/>
    </source>
</evidence>
<proteinExistence type="predicted"/>
<dbReference type="HOGENOM" id="CLU_2180582_0_0_12"/>
<dbReference type="NCBIfam" id="NF047434">
    <property type="entry name" value="LA_0364_fam_lipo"/>
    <property type="match status" value="1"/>
</dbReference>
<sequence length="125" mass="13768">MIILLHKNLIFNHCGFMKKFHILMLILTLFVVQCSELSPRQKCYEDNYCKSADADCIAASLLISSLFENNNSRTNTGTTNGGTTNGNTTTNSNSSSSLLSVLYNPLFCIGSKASCEADCDKKHPY</sequence>
<dbReference type="KEGG" id="lic:LIC_10313"/>
<organism evidence="2 3">
    <name type="scientific">Leptospira interrogans serogroup Icterohaemorrhagiae serovar copenhageni (strain Fiocruz L1-130)</name>
    <dbReference type="NCBI Taxonomy" id="267671"/>
    <lineage>
        <taxon>Bacteria</taxon>
        <taxon>Pseudomonadati</taxon>
        <taxon>Spirochaetota</taxon>
        <taxon>Spirochaetia</taxon>
        <taxon>Leptospirales</taxon>
        <taxon>Leptospiraceae</taxon>
        <taxon>Leptospira</taxon>
    </lineage>
</organism>
<feature type="region of interest" description="Disordered" evidence="1">
    <location>
        <begin position="73"/>
        <end position="92"/>
    </location>
</feature>
<dbReference type="AlphaFoldDB" id="Q72VI4"/>
<dbReference type="EMBL" id="AE016823">
    <property type="protein sequence ID" value="AAS68940.1"/>
    <property type="molecule type" value="Genomic_DNA"/>
</dbReference>
<evidence type="ECO:0000313" key="2">
    <source>
        <dbReference type="EMBL" id="AAS68940.1"/>
    </source>
</evidence>
<dbReference type="Proteomes" id="UP000007037">
    <property type="component" value="Chromosome I"/>
</dbReference>
<gene>
    <name evidence="2" type="ordered locus">LIC_10313</name>
</gene>
<evidence type="ECO:0008006" key="4">
    <source>
        <dbReference type="Google" id="ProtNLM"/>
    </source>
</evidence>
<name>Q72VI4_LEPIC</name>
<evidence type="ECO:0000256" key="1">
    <source>
        <dbReference type="SAM" id="MobiDB-lite"/>
    </source>
</evidence>
<protein>
    <recommendedName>
        <fullName evidence="4">Lipoprotein</fullName>
    </recommendedName>
</protein>
<reference evidence="2 3" key="1">
    <citation type="journal article" date="2004" name="J. Bacteriol.">
        <title>Comparative genomics of two Leptospira interrogans serovars reveals novel insights into physiology and pathogenesis.</title>
        <authorList>
            <person name="Nascimento A.L."/>
            <person name="Ko A.I."/>
            <person name="Martins E.A."/>
            <person name="Monteiro-Vitorello C.B."/>
            <person name="Ho P.L."/>
            <person name="Haake D.A."/>
            <person name="Verjovski-Almeida S."/>
            <person name="Hartskeerl R.A."/>
            <person name="Marques M.V."/>
            <person name="Oliveira M.C."/>
            <person name="Menck C.F."/>
            <person name="Leite L.C."/>
            <person name="Carrer H."/>
            <person name="Coutinho L.L."/>
            <person name="Degrave W.M."/>
            <person name="Dellagostin O.A."/>
            <person name="El-Dorry H."/>
            <person name="Ferro E.S."/>
            <person name="Ferro M.I."/>
            <person name="Furlan L.R."/>
            <person name="Gamberini M."/>
            <person name="Giglioti E.A."/>
            <person name="Goes-Neto A."/>
            <person name="Goldman G.H."/>
            <person name="Goldman M.H."/>
            <person name="Harakava R."/>
            <person name="Jeronimo S.M."/>
            <person name="Junqueira-De-Azevedo I.L."/>
            <person name="Kimura E.T."/>
            <person name="Kuramae E.E."/>
            <person name="Lemos E.G."/>
            <person name="Lemos M.V."/>
            <person name="Marino C.L."/>
            <person name="Nunes L.R."/>
            <person name="De Oliveira R.C."/>
            <person name="Pereira G.G."/>
            <person name="Reis M.S."/>
            <person name="Schriefer A."/>
            <person name="Siqueira W.J."/>
            <person name="Sommer P."/>
            <person name="Tsai S.M."/>
            <person name="Simpson A.J."/>
            <person name="Ferro J.A."/>
            <person name="Camargo L.E."/>
            <person name="Kitajima J.P."/>
            <person name="Setubal J.C."/>
            <person name="Van Sluys M.A."/>
        </authorList>
    </citation>
    <scope>NUCLEOTIDE SEQUENCE [LARGE SCALE GENOMIC DNA]</scope>
    <source>
        <strain evidence="2 3">Fiocruz L1-130</strain>
    </source>
</reference>
<accession>Q72VI4</accession>